<gene>
    <name evidence="6" type="ORF">ACFQ1Z_11425</name>
</gene>
<dbReference type="SMART" id="SM00563">
    <property type="entry name" value="PlsC"/>
    <property type="match status" value="1"/>
</dbReference>
<dbReference type="GO" id="GO:0016746">
    <property type="term" value="F:acyltransferase activity"/>
    <property type="evidence" value="ECO:0007669"/>
    <property type="project" value="UniProtKB-KW"/>
</dbReference>
<feature type="domain" description="Phospholipid/glycerol acyltransferase" evidence="5">
    <location>
        <begin position="76"/>
        <end position="190"/>
    </location>
</feature>
<evidence type="ECO:0000313" key="6">
    <source>
        <dbReference type="EMBL" id="MFD0914161.1"/>
    </source>
</evidence>
<organism evidence="6 7">
    <name type="scientific">Methylophilus luteus</name>
    <dbReference type="NCBI Taxonomy" id="640108"/>
    <lineage>
        <taxon>Bacteria</taxon>
        <taxon>Pseudomonadati</taxon>
        <taxon>Pseudomonadota</taxon>
        <taxon>Betaproteobacteria</taxon>
        <taxon>Nitrosomonadales</taxon>
        <taxon>Methylophilaceae</taxon>
        <taxon>Methylophilus</taxon>
    </lineage>
</organism>
<keyword evidence="4" id="KW-0812">Transmembrane</keyword>
<dbReference type="Pfam" id="PF01553">
    <property type="entry name" value="Acyltransferase"/>
    <property type="match status" value="1"/>
</dbReference>
<dbReference type="PANTHER" id="PTHR10434">
    <property type="entry name" value="1-ACYL-SN-GLYCEROL-3-PHOSPHATE ACYLTRANSFERASE"/>
    <property type="match status" value="1"/>
</dbReference>
<evidence type="ECO:0000256" key="1">
    <source>
        <dbReference type="ARBA" id="ARBA00005189"/>
    </source>
</evidence>
<accession>A0ABW3F6U6</accession>
<keyword evidence="7" id="KW-1185">Reference proteome</keyword>
<comment type="caution">
    <text evidence="6">The sequence shown here is derived from an EMBL/GenBank/DDBJ whole genome shotgun (WGS) entry which is preliminary data.</text>
</comment>
<keyword evidence="2" id="KW-0808">Transferase</keyword>
<sequence length="238" mass="26769">MRHALLYLRSLLFYVGLFALTVPFSLLALLLLPLPSAVTRSRWVSLWSNAVLWWLKVTCDLRYEVQGREHIPATPAVILCKHQSAWETIALQCIFPPQVWVLKRELLLLPFLGWALWAVGSIPIDRSSGREALKKLVNHGKDRLKRGLWVVIFPEGTRIAPGSRGKYHIGGAWLASHSKSCVVPVAHNAGRFWRKSSILKYPGVIQVVIGAPIDTSGLKPDAINKLVEDWIETQMQSL</sequence>
<evidence type="ECO:0000256" key="4">
    <source>
        <dbReference type="SAM" id="Phobius"/>
    </source>
</evidence>
<keyword evidence="3 6" id="KW-0012">Acyltransferase</keyword>
<keyword evidence="4" id="KW-1133">Transmembrane helix</keyword>
<proteinExistence type="predicted"/>
<keyword evidence="4" id="KW-0472">Membrane</keyword>
<evidence type="ECO:0000256" key="2">
    <source>
        <dbReference type="ARBA" id="ARBA00022679"/>
    </source>
</evidence>
<dbReference type="InterPro" id="IPR002123">
    <property type="entry name" value="Plipid/glycerol_acylTrfase"/>
</dbReference>
<feature type="transmembrane region" description="Helical" evidence="4">
    <location>
        <begin position="12"/>
        <end position="34"/>
    </location>
</feature>
<dbReference type="RefSeq" id="WP_379058008.1">
    <property type="nucleotide sequence ID" value="NZ_JBHTKB010000002.1"/>
</dbReference>
<dbReference type="PANTHER" id="PTHR10434:SF40">
    <property type="entry name" value="1-ACYL-SN-GLYCEROL-3-PHOSPHATE ACYLTRANSFERASE"/>
    <property type="match status" value="1"/>
</dbReference>
<comment type="pathway">
    <text evidence="1">Lipid metabolism.</text>
</comment>
<dbReference type="CDD" id="cd07989">
    <property type="entry name" value="LPLAT_AGPAT-like"/>
    <property type="match status" value="1"/>
</dbReference>
<dbReference type="Proteomes" id="UP001597128">
    <property type="component" value="Unassembled WGS sequence"/>
</dbReference>
<evidence type="ECO:0000259" key="5">
    <source>
        <dbReference type="SMART" id="SM00563"/>
    </source>
</evidence>
<reference evidence="7" key="1">
    <citation type="journal article" date="2019" name="Int. J. Syst. Evol. Microbiol.">
        <title>The Global Catalogue of Microorganisms (GCM) 10K type strain sequencing project: providing services to taxonomists for standard genome sequencing and annotation.</title>
        <authorList>
            <consortium name="The Broad Institute Genomics Platform"/>
            <consortium name="The Broad Institute Genome Sequencing Center for Infectious Disease"/>
            <person name="Wu L."/>
            <person name="Ma J."/>
        </authorList>
    </citation>
    <scope>NUCLEOTIDE SEQUENCE [LARGE SCALE GENOMIC DNA]</scope>
    <source>
        <strain evidence="7">CCUG 58412</strain>
    </source>
</reference>
<name>A0ABW3F6U6_9PROT</name>
<dbReference type="SUPFAM" id="SSF69593">
    <property type="entry name" value="Glycerol-3-phosphate (1)-acyltransferase"/>
    <property type="match status" value="1"/>
</dbReference>
<protein>
    <submittedName>
        <fullName evidence="6">Lysophospholipid acyltransferase family protein</fullName>
    </submittedName>
</protein>
<dbReference type="EMBL" id="JBHTKB010000002">
    <property type="protein sequence ID" value="MFD0914161.1"/>
    <property type="molecule type" value="Genomic_DNA"/>
</dbReference>
<evidence type="ECO:0000256" key="3">
    <source>
        <dbReference type="ARBA" id="ARBA00023315"/>
    </source>
</evidence>
<evidence type="ECO:0000313" key="7">
    <source>
        <dbReference type="Proteomes" id="UP001597128"/>
    </source>
</evidence>